<dbReference type="InterPro" id="IPR003594">
    <property type="entry name" value="HATPase_dom"/>
</dbReference>
<reference evidence="2 3" key="1">
    <citation type="journal article" date="2014" name="PLoS Genet.">
        <title>Phylogenetically driven sequencing of extremely halophilic archaea reveals strategies for static and dynamic osmo-response.</title>
        <authorList>
            <person name="Becker E.A."/>
            <person name="Seitzer P.M."/>
            <person name="Tritt A."/>
            <person name="Larsen D."/>
            <person name="Krusor M."/>
            <person name="Yao A.I."/>
            <person name="Wu D."/>
            <person name="Madern D."/>
            <person name="Eisen J.A."/>
            <person name="Darling A.E."/>
            <person name="Facciotti M.T."/>
        </authorList>
    </citation>
    <scope>NUCLEOTIDE SEQUENCE [LARGE SCALE GENOMIC DNA]</scope>
    <source>
        <strain evidence="2 3">DSM 1137</strain>
    </source>
</reference>
<dbReference type="AlphaFoldDB" id="M0EB06"/>
<dbReference type="Proteomes" id="UP000011514">
    <property type="component" value="Unassembled WGS sequence"/>
</dbReference>
<evidence type="ECO:0000313" key="2">
    <source>
        <dbReference type="EMBL" id="ELZ43589.1"/>
    </source>
</evidence>
<dbReference type="STRING" id="1227484.C471_00695"/>
<feature type="domain" description="Histidine kinase/HSP90-like ATPase" evidence="1">
    <location>
        <begin position="5"/>
        <end position="46"/>
    </location>
</feature>
<dbReference type="InterPro" id="IPR036890">
    <property type="entry name" value="HATPase_C_sf"/>
</dbReference>
<gene>
    <name evidence="2" type="ORF">C471_00695</name>
</gene>
<dbReference type="eggNOG" id="arCOG02329">
    <property type="taxonomic scope" value="Archaea"/>
</dbReference>
<comment type="caution">
    <text evidence="2">The sequence shown here is derived from an EMBL/GenBank/DDBJ whole genome shotgun (WGS) entry which is preliminary data.</text>
</comment>
<protein>
    <submittedName>
        <fullName evidence="2">HTR-like protein</fullName>
    </submittedName>
</protein>
<name>M0EB06_9EURY</name>
<dbReference type="Pfam" id="PF02518">
    <property type="entry name" value="HATPase_c"/>
    <property type="match status" value="1"/>
</dbReference>
<evidence type="ECO:0000313" key="3">
    <source>
        <dbReference type="Proteomes" id="UP000011514"/>
    </source>
</evidence>
<organism evidence="2 3">
    <name type="scientific">Halorubrum saccharovorum DSM 1137</name>
    <dbReference type="NCBI Taxonomy" id="1227484"/>
    <lineage>
        <taxon>Archaea</taxon>
        <taxon>Methanobacteriati</taxon>
        <taxon>Methanobacteriota</taxon>
        <taxon>Stenosarchaea group</taxon>
        <taxon>Halobacteria</taxon>
        <taxon>Halobacteriales</taxon>
        <taxon>Haloferacaceae</taxon>
        <taxon>Halorubrum</taxon>
    </lineage>
</organism>
<dbReference type="Gene3D" id="3.30.565.10">
    <property type="entry name" value="Histidine kinase-like ATPase, C-terminal domain"/>
    <property type="match status" value="1"/>
</dbReference>
<dbReference type="EMBL" id="AOJE01000005">
    <property type="protein sequence ID" value="ELZ43589.1"/>
    <property type="molecule type" value="Genomic_DNA"/>
</dbReference>
<dbReference type="SUPFAM" id="SSF55874">
    <property type="entry name" value="ATPase domain of HSP90 chaperone/DNA topoisomerase II/histidine kinase"/>
    <property type="match status" value="1"/>
</dbReference>
<accession>M0EB06</accession>
<proteinExistence type="predicted"/>
<sequence length="57" mass="6299">MFAHGYRSDQDGTGFGLSIVRHVAEAHNWDVALTEGRDGGARFEFTAVEFARGTVER</sequence>
<evidence type="ECO:0000259" key="1">
    <source>
        <dbReference type="Pfam" id="PF02518"/>
    </source>
</evidence>
<keyword evidence="3" id="KW-1185">Reference proteome</keyword>